<feature type="transmembrane region" description="Helical" evidence="1">
    <location>
        <begin position="94"/>
        <end position="112"/>
    </location>
</feature>
<dbReference type="Pfam" id="PF09990">
    <property type="entry name" value="DUF2231"/>
    <property type="match status" value="1"/>
</dbReference>
<evidence type="ECO:0000313" key="3">
    <source>
        <dbReference type="EMBL" id="GIF08793.1"/>
    </source>
</evidence>
<evidence type="ECO:0000313" key="4">
    <source>
        <dbReference type="Proteomes" id="UP000629619"/>
    </source>
</evidence>
<feature type="domain" description="DUF2231" evidence="2">
    <location>
        <begin position="7"/>
        <end position="153"/>
    </location>
</feature>
<dbReference type="EMBL" id="BOMW01000067">
    <property type="protein sequence ID" value="GIF08793.1"/>
    <property type="molecule type" value="Genomic_DNA"/>
</dbReference>
<keyword evidence="1" id="KW-0472">Membrane</keyword>
<sequence>MFDQVNGLPVHILVLHAAVVFVPLLALGAVVYALAAPWRPKLAWAVALLGVVAPITTFVAKESGEKLYDSRISTFSPKGKEILAEHMDFGTTTFWFSLGLGVVSLSMVALSYRAGRKLPAPANVAFIVLTLVLAAGSGYYMFRTGDSGATAVWGTY</sequence>
<gene>
    <name evidence="3" type="ORF">Asi03nite_63310</name>
</gene>
<dbReference type="AlphaFoldDB" id="A0A919ND94"/>
<evidence type="ECO:0000259" key="2">
    <source>
        <dbReference type="Pfam" id="PF09990"/>
    </source>
</evidence>
<keyword evidence="1" id="KW-0812">Transmembrane</keyword>
<protein>
    <recommendedName>
        <fullName evidence="2">DUF2231 domain-containing protein</fullName>
    </recommendedName>
</protein>
<dbReference type="InterPro" id="IPR019251">
    <property type="entry name" value="DUF2231_TM"/>
</dbReference>
<feature type="transmembrane region" description="Helical" evidence="1">
    <location>
        <begin position="42"/>
        <end position="60"/>
    </location>
</feature>
<proteinExistence type="predicted"/>
<keyword evidence="4" id="KW-1185">Reference proteome</keyword>
<name>A0A919ND94_9ACTN</name>
<accession>A0A919ND94</accession>
<organism evidence="3 4">
    <name type="scientific">Actinoplanes siamensis</name>
    <dbReference type="NCBI Taxonomy" id="1223317"/>
    <lineage>
        <taxon>Bacteria</taxon>
        <taxon>Bacillati</taxon>
        <taxon>Actinomycetota</taxon>
        <taxon>Actinomycetes</taxon>
        <taxon>Micromonosporales</taxon>
        <taxon>Micromonosporaceae</taxon>
        <taxon>Actinoplanes</taxon>
    </lineage>
</organism>
<dbReference type="Proteomes" id="UP000629619">
    <property type="component" value="Unassembled WGS sequence"/>
</dbReference>
<reference evidence="3" key="1">
    <citation type="submission" date="2021-01" db="EMBL/GenBank/DDBJ databases">
        <title>Whole genome shotgun sequence of Actinoplanes siamensis NBRC 109076.</title>
        <authorList>
            <person name="Komaki H."/>
            <person name="Tamura T."/>
        </authorList>
    </citation>
    <scope>NUCLEOTIDE SEQUENCE</scope>
    <source>
        <strain evidence="3">NBRC 109076</strain>
    </source>
</reference>
<keyword evidence="1" id="KW-1133">Transmembrane helix</keyword>
<feature type="transmembrane region" description="Helical" evidence="1">
    <location>
        <begin position="124"/>
        <end position="142"/>
    </location>
</feature>
<evidence type="ECO:0000256" key="1">
    <source>
        <dbReference type="SAM" id="Phobius"/>
    </source>
</evidence>
<comment type="caution">
    <text evidence="3">The sequence shown here is derived from an EMBL/GenBank/DDBJ whole genome shotgun (WGS) entry which is preliminary data.</text>
</comment>
<feature type="transmembrane region" description="Helical" evidence="1">
    <location>
        <begin position="12"/>
        <end position="35"/>
    </location>
</feature>